<evidence type="ECO:0000313" key="3">
    <source>
        <dbReference type="Proteomes" id="UP000248897"/>
    </source>
</evidence>
<dbReference type="Pfam" id="PF05134">
    <property type="entry name" value="T2SSL"/>
    <property type="match status" value="1"/>
</dbReference>
<dbReference type="InterPro" id="IPR024230">
    <property type="entry name" value="GspL_cyto_dom"/>
</dbReference>
<dbReference type="InterPro" id="IPR043129">
    <property type="entry name" value="ATPase_NBD"/>
</dbReference>
<evidence type="ECO:0000313" key="2">
    <source>
        <dbReference type="EMBL" id="SQI32989.1"/>
    </source>
</evidence>
<proteinExistence type="predicted"/>
<dbReference type="STRING" id="82996.ADP72_05820"/>
<accession>A0A2X4U2Y4</accession>
<organism evidence="2 3">
    <name type="scientific">Serratia plymuthica</name>
    <dbReference type="NCBI Taxonomy" id="82996"/>
    <lineage>
        <taxon>Bacteria</taxon>
        <taxon>Pseudomonadati</taxon>
        <taxon>Pseudomonadota</taxon>
        <taxon>Gammaproteobacteria</taxon>
        <taxon>Enterobacterales</taxon>
        <taxon>Yersiniaceae</taxon>
        <taxon>Serratia</taxon>
    </lineage>
</organism>
<dbReference type="Proteomes" id="UP000248897">
    <property type="component" value="Chromosome 1"/>
</dbReference>
<name>A0A2X4U2Y4_SERPL</name>
<protein>
    <submittedName>
        <fullName evidence="2">Type II secretory pathway, component PulL</fullName>
    </submittedName>
</protein>
<dbReference type="Gene3D" id="3.30.420.380">
    <property type="match status" value="1"/>
</dbReference>
<feature type="domain" description="GspL cytoplasmic actin-ATPase-like" evidence="1">
    <location>
        <begin position="6"/>
        <end position="104"/>
    </location>
</feature>
<dbReference type="SUPFAM" id="SSF53067">
    <property type="entry name" value="Actin-like ATPase domain"/>
    <property type="match status" value="1"/>
</dbReference>
<evidence type="ECO:0000259" key="1">
    <source>
        <dbReference type="Pfam" id="PF05134"/>
    </source>
</evidence>
<gene>
    <name evidence="2" type="ORF">NCTC12961_01326</name>
</gene>
<dbReference type="AlphaFoldDB" id="A0A2X4U2Y4"/>
<dbReference type="EMBL" id="LS483469">
    <property type="protein sequence ID" value="SQI32989.1"/>
    <property type="molecule type" value="Genomic_DNA"/>
</dbReference>
<sequence length="113" mass="12289">MSDNILLIALGHGAVADVRWGKVGEAQSVFAASLDLDNADAELAVMARNSRVVVLVPARHVVLRNTQFQGKSRLATPMALAFQHESELLTDVEQMHWVILGKEQMNFGIAGSH</sequence>
<reference evidence="2 3" key="1">
    <citation type="submission" date="2018-06" db="EMBL/GenBank/DDBJ databases">
        <authorList>
            <consortium name="Pathogen Informatics"/>
            <person name="Doyle S."/>
        </authorList>
    </citation>
    <scope>NUCLEOTIDE SEQUENCE [LARGE SCALE GENOMIC DNA]</scope>
    <source>
        <strain evidence="2 3">NCTC12961</strain>
    </source>
</reference>